<dbReference type="GO" id="GO:0046872">
    <property type="term" value="F:metal ion binding"/>
    <property type="evidence" value="ECO:0007669"/>
    <property type="project" value="UniProtKB-KW"/>
</dbReference>
<feature type="binding site" evidence="4">
    <location>
        <position position="185"/>
    </location>
    <ligand>
        <name>substrate</name>
    </ligand>
</feature>
<comment type="caution">
    <text evidence="6">The sequence shown here is derived from an EMBL/GenBank/DDBJ whole genome shotgun (WGS) entry which is preliminary data.</text>
</comment>
<dbReference type="RefSeq" id="WP_094262766.1">
    <property type="nucleotide sequence ID" value="NZ_NOWF01000001.1"/>
</dbReference>
<dbReference type="Pfam" id="PF01979">
    <property type="entry name" value="Amidohydro_1"/>
    <property type="match status" value="1"/>
</dbReference>
<dbReference type="EC" id="3.5.4.28" evidence="4"/>
<feature type="domain" description="Amidohydrolase-related" evidence="5">
    <location>
        <begin position="56"/>
        <end position="402"/>
    </location>
</feature>
<evidence type="ECO:0000313" key="7">
    <source>
        <dbReference type="Proteomes" id="UP000215459"/>
    </source>
</evidence>
<dbReference type="InterPro" id="IPR050287">
    <property type="entry name" value="MTA/SAH_deaminase"/>
</dbReference>
<feature type="binding site" evidence="4">
    <location>
        <position position="215"/>
    </location>
    <ligand>
        <name>substrate</name>
    </ligand>
</feature>
<dbReference type="GO" id="GO:0050270">
    <property type="term" value="F:S-adenosylhomocysteine deaminase activity"/>
    <property type="evidence" value="ECO:0007669"/>
    <property type="project" value="UniProtKB-UniRule"/>
</dbReference>
<evidence type="ECO:0000256" key="4">
    <source>
        <dbReference type="HAMAP-Rule" id="MF_01281"/>
    </source>
</evidence>
<dbReference type="EMBL" id="NOWF01000001">
    <property type="protein sequence ID" value="OYD09666.1"/>
    <property type="molecule type" value="Genomic_DNA"/>
</dbReference>
<feature type="binding site" evidence="4">
    <location>
        <position position="93"/>
    </location>
    <ligand>
        <name>substrate</name>
    </ligand>
</feature>
<evidence type="ECO:0000256" key="3">
    <source>
        <dbReference type="ARBA" id="ARBA00022833"/>
    </source>
</evidence>
<dbReference type="Gene3D" id="2.30.40.10">
    <property type="entry name" value="Urease, subunit C, domain 1"/>
    <property type="match status" value="1"/>
</dbReference>
<evidence type="ECO:0000313" key="6">
    <source>
        <dbReference type="EMBL" id="OYD09666.1"/>
    </source>
</evidence>
<dbReference type="HAMAP" id="MF_01281">
    <property type="entry name" value="MTA_SAH_deamin"/>
    <property type="match status" value="1"/>
</dbReference>
<dbReference type="SUPFAM" id="SSF51338">
    <property type="entry name" value="Composite domain of metallo-dependent hydrolases"/>
    <property type="match status" value="1"/>
</dbReference>
<keyword evidence="2 4" id="KW-0378">Hydrolase</keyword>
<evidence type="ECO:0000259" key="5">
    <source>
        <dbReference type="Pfam" id="PF01979"/>
    </source>
</evidence>
<dbReference type="InterPro" id="IPR023512">
    <property type="entry name" value="Deaminase_MtaD/DadD"/>
</dbReference>
<feature type="binding site" evidence="4">
    <location>
        <position position="156"/>
    </location>
    <ligand>
        <name>substrate</name>
    </ligand>
</feature>
<feature type="binding site" evidence="4">
    <location>
        <position position="300"/>
    </location>
    <ligand>
        <name>substrate</name>
    </ligand>
</feature>
<feature type="binding site" evidence="4">
    <location>
        <position position="66"/>
    </location>
    <ligand>
        <name>Zn(2+)</name>
        <dbReference type="ChEBI" id="CHEBI:29105"/>
    </ligand>
</feature>
<dbReference type="InterPro" id="IPR011059">
    <property type="entry name" value="Metal-dep_hydrolase_composite"/>
</dbReference>
<feature type="binding site" evidence="4">
    <location>
        <position position="64"/>
    </location>
    <ligand>
        <name>Zn(2+)</name>
        <dbReference type="ChEBI" id="CHEBI:29105"/>
    </ligand>
</feature>
<dbReference type="Gene3D" id="3.20.20.140">
    <property type="entry name" value="Metal-dependent hydrolases"/>
    <property type="match status" value="1"/>
</dbReference>
<reference evidence="6 7" key="1">
    <citation type="submission" date="2017-07" db="EMBL/GenBank/DDBJ databases">
        <title>The genome sequence of Paludifilum halophilum highlights mechanisms for microbial adaptation to high salt environemnts.</title>
        <authorList>
            <person name="Belbahri L."/>
        </authorList>
    </citation>
    <scope>NUCLEOTIDE SEQUENCE [LARGE SCALE GENOMIC DNA]</scope>
    <source>
        <strain evidence="6 7">DSM 102817</strain>
    </source>
</reference>
<dbReference type="Proteomes" id="UP000215459">
    <property type="component" value="Unassembled WGS sequence"/>
</dbReference>
<protein>
    <recommendedName>
        <fullName evidence="4">5-methylthioadenosine/S-adenosylhomocysteine deaminase</fullName>
        <shortName evidence="4">MTA/SAH deaminase</shortName>
        <ecNumber evidence="4">3.5.4.28</ecNumber>
        <ecNumber evidence="4">3.5.4.31</ecNumber>
    </recommendedName>
</protein>
<dbReference type="OrthoDB" id="9807210at2"/>
<evidence type="ECO:0000256" key="2">
    <source>
        <dbReference type="ARBA" id="ARBA00022801"/>
    </source>
</evidence>
<organism evidence="6 7">
    <name type="scientific">Paludifilum halophilum</name>
    <dbReference type="NCBI Taxonomy" id="1642702"/>
    <lineage>
        <taxon>Bacteria</taxon>
        <taxon>Bacillati</taxon>
        <taxon>Bacillota</taxon>
        <taxon>Bacilli</taxon>
        <taxon>Bacillales</taxon>
        <taxon>Thermoactinomycetaceae</taxon>
        <taxon>Paludifilum</taxon>
    </lineage>
</organism>
<dbReference type="InterPro" id="IPR006680">
    <property type="entry name" value="Amidohydro-rel"/>
</dbReference>
<feature type="binding site" evidence="4">
    <location>
        <position position="212"/>
    </location>
    <ligand>
        <name>Zn(2+)</name>
        <dbReference type="ChEBI" id="CHEBI:29105"/>
    </ligand>
</feature>
<dbReference type="PANTHER" id="PTHR43794">
    <property type="entry name" value="AMINOHYDROLASE SSNA-RELATED"/>
    <property type="match status" value="1"/>
</dbReference>
<keyword evidence="3 4" id="KW-0862">Zinc</keyword>
<accession>A0A235BBL5</accession>
<evidence type="ECO:0000256" key="1">
    <source>
        <dbReference type="ARBA" id="ARBA00022723"/>
    </source>
</evidence>
<comment type="catalytic activity">
    <reaction evidence="4">
        <text>S-methyl-5'-thioadenosine + H2O + H(+) = S-methyl-5'-thioinosine + NH4(+)</text>
        <dbReference type="Rhea" id="RHEA:25025"/>
        <dbReference type="ChEBI" id="CHEBI:15377"/>
        <dbReference type="ChEBI" id="CHEBI:15378"/>
        <dbReference type="ChEBI" id="CHEBI:17509"/>
        <dbReference type="ChEBI" id="CHEBI:28938"/>
        <dbReference type="ChEBI" id="CHEBI:48595"/>
        <dbReference type="EC" id="3.5.4.31"/>
    </reaction>
</comment>
<dbReference type="EC" id="3.5.4.31" evidence="4"/>
<comment type="catalytic activity">
    <reaction evidence="4">
        <text>S-adenosyl-L-homocysteine + H2O + H(+) = S-inosyl-L-homocysteine + NH4(+)</text>
        <dbReference type="Rhea" id="RHEA:20716"/>
        <dbReference type="ChEBI" id="CHEBI:15377"/>
        <dbReference type="ChEBI" id="CHEBI:15378"/>
        <dbReference type="ChEBI" id="CHEBI:28938"/>
        <dbReference type="ChEBI" id="CHEBI:57856"/>
        <dbReference type="ChEBI" id="CHEBI:57985"/>
        <dbReference type="EC" id="3.5.4.28"/>
    </reaction>
</comment>
<dbReference type="CDD" id="cd01298">
    <property type="entry name" value="ATZ_TRZ_like"/>
    <property type="match status" value="1"/>
</dbReference>
<keyword evidence="1 4" id="KW-0479">Metal-binding</keyword>
<gene>
    <name evidence="4" type="primary">mtaD</name>
    <name evidence="6" type="ORF">CHM34_01280</name>
</gene>
<comment type="cofactor">
    <cofactor evidence="4">
        <name>Zn(2+)</name>
        <dbReference type="ChEBI" id="CHEBI:29105"/>
    </cofactor>
    <text evidence="4">Binds 1 zinc ion per subunit.</text>
</comment>
<proteinExistence type="inferred from homology"/>
<keyword evidence="7" id="KW-1185">Reference proteome</keyword>
<comment type="function">
    <text evidence="4">Catalyzes the deamination of 5-methylthioadenosine and S-adenosyl-L-homocysteine into 5-methylthioinosine and S-inosyl-L-homocysteine, respectively. Is also able to deaminate adenosine.</text>
</comment>
<name>A0A235BBL5_9BACL</name>
<feature type="binding site" evidence="4">
    <location>
        <position position="300"/>
    </location>
    <ligand>
        <name>Zn(2+)</name>
        <dbReference type="ChEBI" id="CHEBI:29105"/>
    </ligand>
</feature>
<dbReference type="InterPro" id="IPR032466">
    <property type="entry name" value="Metal_Hydrolase"/>
</dbReference>
<dbReference type="SUPFAM" id="SSF51556">
    <property type="entry name" value="Metallo-dependent hydrolases"/>
    <property type="match status" value="1"/>
</dbReference>
<feature type="binding site" evidence="4">
    <location>
        <position position="145"/>
    </location>
    <ligand>
        <name>substrate</name>
    </ligand>
</feature>
<dbReference type="PANTHER" id="PTHR43794:SF11">
    <property type="entry name" value="AMIDOHYDROLASE-RELATED DOMAIN-CONTAINING PROTEIN"/>
    <property type="match status" value="1"/>
</dbReference>
<dbReference type="FunFam" id="3.20.20.140:FF:000014">
    <property type="entry name" value="5-methylthioadenosine/S-adenosylhomocysteine deaminase"/>
    <property type="match status" value="1"/>
</dbReference>
<comment type="similarity">
    <text evidence="4">Belongs to the metallo-dependent hydrolases superfamily. MTA/SAH deaminase family.</text>
</comment>
<dbReference type="GO" id="GO:0090614">
    <property type="term" value="F:5'-methylthioadenosine deaminase activity"/>
    <property type="evidence" value="ECO:0007669"/>
    <property type="project" value="UniProtKB-UniRule"/>
</dbReference>
<dbReference type="AlphaFoldDB" id="A0A235BBL5"/>
<sequence>MKRLITHAHILTMTDEMAPLENASMIVEEDTITFIGQTPPAGEEFDEVVDMKGRLILPGWVNTHNHSAMTLLRGYADDLPLQTWLEEKMWPIEGRFGPHQVRWGSSLAVLEMIRGGTTCFADMYDHLDQVAQVVEDSGIRASLCRGVIGLGSEEEREAKRREAVQFVRDWNGKAGGRITAMMAPHAPYTCPPDYIEKIVEDATRLDVPIHIHLSETRQEVQQNVDDYGVRPVEHLERLGVFQRPTLVAHAVHVNDEEIRKLANHSVKVSHNPGSNLKLGSGIAPIPAMFKQGLKPALGTDGAASNNNLDLLEEIQLAALIHKGASEDPEAVPAATALKMGTVYGAEALFLDHSIGTLETGKKADFISVDITGPHMQPQHDLVSLLAYSASRDDVQDVFVDGVPLLRNRECLTLDEEQIRFEARRAFQKVAP</sequence>